<dbReference type="eggNOG" id="KOG4177">
    <property type="taxonomic scope" value="Eukaryota"/>
</dbReference>
<evidence type="ECO:0008006" key="3">
    <source>
        <dbReference type="Google" id="ProtNLM"/>
    </source>
</evidence>
<dbReference type="EMBL" id="DS017000">
    <property type="protein sequence ID" value="KMU87840.1"/>
    <property type="molecule type" value="Genomic_DNA"/>
</dbReference>
<dbReference type="Proteomes" id="UP000054563">
    <property type="component" value="Unassembled WGS sequence"/>
</dbReference>
<dbReference type="AlphaFoldDB" id="A0A0J8RRI0"/>
<accession>A0A0J8RRI0</accession>
<dbReference type="VEuPathDB" id="FungiDB:CIHG_05607"/>
<reference evidence="2" key="1">
    <citation type="journal article" date="2010" name="Genome Res.">
        <title>Population genomic sequencing of Coccidioides fungi reveals recent hybridization and transposon control.</title>
        <authorList>
            <person name="Neafsey D.E."/>
            <person name="Barker B.M."/>
            <person name="Sharpton T.J."/>
            <person name="Stajich J.E."/>
            <person name="Park D.J."/>
            <person name="Whiston E."/>
            <person name="Hung C.-Y."/>
            <person name="McMahan C."/>
            <person name="White J."/>
            <person name="Sykes S."/>
            <person name="Heiman D."/>
            <person name="Young S."/>
            <person name="Zeng Q."/>
            <person name="Abouelleil A."/>
            <person name="Aftuck L."/>
            <person name="Bessette D."/>
            <person name="Brown A."/>
            <person name="FitzGerald M."/>
            <person name="Lui A."/>
            <person name="Macdonald J.P."/>
            <person name="Priest M."/>
            <person name="Orbach M.J."/>
            <person name="Galgiani J.N."/>
            <person name="Kirkland T.N."/>
            <person name="Cole G.T."/>
            <person name="Birren B.W."/>
            <person name="Henn M.R."/>
            <person name="Taylor J.W."/>
            <person name="Rounsley S.D."/>
        </authorList>
    </citation>
    <scope>NUCLEOTIDE SEQUENCE [LARGE SCALE GENOMIC DNA]</scope>
    <source>
        <strain evidence="2">H538.4</strain>
    </source>
</reference>
<dbReference type="STRING" id="396776.A0A0J8RRI0"/>
<evidence type="ECO:0000313" key="1">
    <source>
        <dbReference type="EMBL" id="KMU87840.1"/>
    </source>
</evidence>
<dbReference type="OrthoDB" id="341259at2759"/>
<sequence length="147" mass="16073">MDPLSITASIAGVTTLAFQICSSLAELRSLWRLHAINNEVSDLEVVLHQVAILVKNRANILPETQIAAIPYLLKQAALKLSELKSVVDKLLDAVGKAKFGLSGAYAWRKEQDTLKALQDDIRSIKCNLNILLGASNSFFMIVGHNAF</sequence>
<gene>
    <name evidence="1" type="ORF">CIHG_05607</name>
</gene>
<name>A0A0J8RRI0_COCIT</name>
<organism evidence="1 2">
    <name type="scientific">Coccidioides immitis H538.4</name>
    <dbReference type="NCBI Taxonomy" id="396776"/>
    <lineage>
        <taxon>Eukaryota</taxon>
        <taxon>Fungi</taxon>
        <taxon>Dikarya</taxon>
        <taxon>Ascomycota</taxon>
        <taxon>Pezizomycotina</taxon>
        <taxon>Eurotiomycetes</taxon>
        <taxon>Eurotiomycetidae</taxon>
        <taxon>Onygenales</taxon>
        <taxon>Onygenaceae</taxon>
        <taxon>Coccidioides</taxon>
    </lineage>
</organism>
<protein>
    <recommendedName>
        <fullName evidence="3">Fungal N-terminal domain-containing protein</fullName>
    </recommendedName>
</protein>
<proteinExistence type="predicted"/>
<evidence type="ECO:0000313" key="2">
    <source>
        <dbReference type="Proteomes" id="UP000054563"/>
    </source>
</evidence>